<gene>
    <name evidence="3" type="ordered locus">Halhy_1085</name>
</gene>
<dbReference type="PANTHER" id="PTHR30327:SF1">
    <property type="entry name" value="UPF0301 PROTEIN YQGE"/>
    <property type="match status" value="1"/>
</dbReference>
<dbReference type="STRING" id="760192.Halhy_1085"/>
<proteinExistence type="inferred from homology"/>
<protein>
    <recommendedName>
        <fullName evidence="2">UPF0301 protein Halhy_1085</fullName>
    </recommendedName>
</protein>
<evidence type="ECO:0000256" key="1">
    <source>
        <dbReference type="ARBA" id="ARBA00009600"/>
    </source>
</evidence>
<dbReference type="Gene3D" id="3.40.1740.10">
    <property type="entry name" value="VC0467-like"/>
    <property type="match status" value="1"/>
</dbReference>
<dbReference type="KEGG" id="hhy:Halhy_1085"/>
<dbReference type="RefSeq" id="WP_013763538.1">
    <property type="nucleotide sequence ID" value="NC_015510.1"/>
</dbReference>
<reference key="2">
    <citation type="submission" date="2011-04" db="EMBL/GenBank/DDBJ databases">
        <title>Complete sequence of chromosome of Haliscomenobacter hydrossis DSM 1100.</title>
        <authorList>
            <consortium name="US DOE Joint Genome Institute (JGI-PGF)"/>
            <person name="Lucas S."/>
            <person name="Han J."/>
            <person name="Lapidus A."/>
            <person name="Bruce D."/>
            <person name="Goodwin L."/>
            <person name="Pitluck S."/>
            <person name="Peters L."/>
            <person name="Kyrpides N."/>
            <person name="Mavromatis K."/>
            <person name="Ivanova N."/>
            <person name="Ovchinnikova G."/>
            <person name="Pagani I."/>
            <person name="Daligault H."/>
            <person name="Detter J.C."/>
            <person name="Han C."/>
            <person name="Land M."/>
            <person name="Hauser L."/>
            <person name="Markowitz V."/>
            <person name="Cheng J.-F."/>
            <person name="Hugenholtz P."/>
            <person name="Woyke T."/>
            <person name="Wu D."/>
            <person name="Verbarg S."/>
            <person name="Frueling A."/>
            <person name="Brambilla E."/>
            <person name="Klenk H.-P."/>
            <person name="Eisen J.A."/>
        </authorList>
    </citation>
    <scope>NUCLEOTIDE SEQUENCE</scope>
    <source>
        <strain>DSM 1100</strain>
    </source>
</reference>
<dbReference type="GO" id="GO:0005829">
    <property type="term" value="C:cytosol"/>
    <property type="evidence" value="ECO:0007669"/>
    <property type="project" value="TreeGrafter"/>
</dbReference>
<dbReference type="eggNOG" id="COG1678">
    <property type="taxonomic scope" value="Bacteria"/>
</dbReference>
<dbReference type="OrthoDB" id="9807486at2"/>
<dbReference type="Proteomes" id="UP000008461">
    <property type="component" value="Chromosome"/>
</dbReference>
<dbReference type="AlphaFoldDB" id="F4KRJ4"/>
<name>F4KRJ4_HALH1</name>
<dbReference type="EMBL" id="CP002691">
    <property type="protein sequence ID" value="AEE48983.1"/>
    <property type="molecule type" value="Genomic_DNA"/>
</dbReference>
<organism evidence="3 4">
    <name type="scientific">Haliscomenobacter hydrossis (strain ATCC 27775 / DSM 1100 / LMG 10767 / O)</name>
    <dbReference type="NCBI Taxonomy" id="760192"/>
    <lineage>
        <taxon>Bacteria</taxon>
        <taxon>Pseudomonadati</taxon>
        <taxon>Bacteroidota</taxon>
        <taxon>Saprospiria</taxon>
        <taxon>Saprospirales</taxon>
        <taxon>Haliscomenobacteraceae</taxon>
        <taxon>Haliscomenobacter</taxon>
    </lineage>
</organism>
<evidence type="ECO:0000256" key="2">
    <source>
        <dbReference type="HAMAP-Rule" id="MF_00758"/>
    </source>
</evidence>
<dbReference type="SUPFAM" id="SSF143456">
    <property type="entry name" value="VC0467-like"/>
    <property type="match status" value="1"/>
</dbReference>
<dbReference type="Pfam" id="PF02622">
    <property type="entry name" value="DUF179"/>
    <property type="match status" value="1"/>
</dbReference>
<comment type="similarity">
    <text evidence="1 2">Belongs to the UPF0301 (AlgH) family.</text>
</comment>
<sequence>MKALKIGKILLAEPFMLDPNFKRAAVILCDHGGEGSIGFVINRPLNHQINAILEDFPEFEAEVFFGGPVEADTTLHYLHNVGDLLEGSVKISNGVYWGGDFEKLKFLISSELIEPHNIRFFLGYTGWGEGQLEEEMSTGSWVIADADANYLFKTEPSELWQEIMQNKGSTYTVIAQMPDSANWN</sequence>
<evidence type="ECO:0000313" key="3">
    <source>
        <dbReference type="EMBL" id="AEE48983.1"/>
    </source>
</evidence>
<reference evidence="3 4" key="1">
    <citation type="journal article" date="2011" name="Stand. Genomic Sci.">
        <title>Complete genome sequence of Haliscomenobacter hydrossis type strain (O).</title>
        <authorList>
            <consortium name="US DOE Joint Genome Institute (JGI-PGF)"/>
            <person name="Daligault H."/>
            <person name="Lapidus A."/>
            <person name="Zeytun A."/>
            <person name="Nolan M."/>
            <person name="Lucas S."/>
            <person name="Del Rio T.G."/>
            <person name="Tice H."/>
            <person name="Cheng J.F."/>
            <person name="Tapia R."/>
            <person name="Han C."/>
            <person name="Goodwin L."/>
            <person name="Pitluck S."/>
            <person name="Liolios K."/>
            <person name="Pagani I."/>
            <person name="Ivanova N."/>
            <person name="Huntemann M."/>
            <person name="Mavromatis K."/>
            <person name="Mikhailova N."/>
            <person name="Pati A."/>
            <person name="Chen A."/>
            <person name="Palaniappan K."/>
            <person name="Land M."/>
            <person name="Hauser L."/>
            <person name="Brambilla E.M."/>
            <person name="Rohde M."/>
            <person name="Verbarg S."/>
            <person name="Goker M."/>
            <person name="Bristow J."/>
            <person name="Eisen J.A."/>
            <person name="Markowitz V."/>
            <person name="Hugenholtz P."/>
            <person name="Kyrpides N.C."/>
            <person name="Klenk H.P."/>
            <person name="Woyke T."/>
        </authorList>
    </citation>
    <scope>NUCLEOTIDE SEQUENCE [LARGE SCALE GENOMIC DNA]</scope>
    <source>
        <strain evidence="4">ATCC 27775 / DSM 1100 / LMG 10767 / O</strain>
    </source>
</reference>
<dbReference type="PANTHER" id="PTHR30327">
    <property type="entry name" value="UNCHARACTERIZED PROTEIN YQGE"/>
    <property type="match status" value="1"/>
</dbReference>
<accession>F4KRJ4</accession>
<dbReference type="InterPro" id="IPR003774">
    <property type="entry name" value="AlgH-like"/>
</dbReference>
<evidence type="ECO:0000313" key="4">
    <source>
        <dbReference type="Proteomes" id="UP000008461"/>
    </source>
</evidence>
<dbReference type="HAMAP" id="MF_00758">
    <property type="entry name" value="UPF0301"/>
    <property type="match status" value="1"/>
</dbReference>
<keyword evidence="4" id="KW-1185">Reference proteome</keyword>
<dbReference type="HOGENOM" id="CLU_057596_2_1_10"/>